<protein>
    <submittedName>
        <fullName evidence="2">SDR family NAD(P)-dependent oxidoreductase</fullName>
    </submittedName>
</protein>
<dbReference type="PROSITE" id="PS00061">
    <property type="entry name" value="ADH_SHORT"/>
    <property type="match status" value="1"/>
</dbReference>
<dbReference type="Proteomes" id="UP000250299">
    <property type="component" value="Chromosome"/>
</dbReference>
<dbReference type="OrthoDB" id="8653364at2"/>
<dbReference type="FunFam" id="3.40.50.720:FF:000084">
    <property type="entry name" value="Short-chain dehydrogenase reductase"/>
    <property type="match status" value="1"/>
</dbReference>
<dbReference type="InterPro" id="IPR020904">
    <property type="entry name" value="Sc_DH/Rdtase_CS"/>
</dbReference>
<evidence type="ECO:0000313" key="2">
    <source>
        <dbReference type="EMBL" id="AWY39184.1"/>
    </source>
</evidence>
<dbReference type="SUPFAM" id="SSF51735">
    <property type="entry name" value="NAD(P)-binding Rossmann-fold domains"/>
    <property type="match status" value="1"/>
</dbReference>
<reference evidence="2 3" key="1">
    <citation type="submission" date="2018-05" db="EMBL/GenBank/DDBJ databases">
        <title>Whole genome sequence of Pseudomonas putida JBC17.</title>
        <authorList>
            <person name="Lee Y.H."/>
            <person name="David K."/>
        </authorList>
    </citation>
    <scope>NUCLEOTIDE SEQUENCE [LARGE SCALE GENOMIC DNA]</scope>
    <source>
        <strain evidence="2 3">JBC17</strain>
    </source>
</reference>
<dbReference type="RefSeq" id="WP_110962966.1">
    <property type="nucleotide sequence ID" value="NZ_CP029693.1"/>
</dbReference>
<dbReference type="PRINTS" id="PR00081">
    <property type="entry name" value="GDHRDH"/>
</dbReference>
<dbReference type="PRINTS" id="PR00080">
    <property type="entry name" value="SDRFAMILY"/>
</dbReference>
<comment type="similarity">
    <text evidence="1">Belongs to the short-chain dehydrogenases/reductases (SDR) family.</text>
</comment>
<accession>A0A2Z4RGT7</accession>
<dbReference type="InterPro" id="IPR002347">
    <property type="entry name" value="SDR_fam"/>
</dbReference>
<sequence>MNLGAMLAGQRILITGASSGLGNHFARLAASCGAQVVIGARRTSRLESLAGELQALGAQQVTIVELDVACETSVKQAFATIAETGKPLDVVVNNAGIGHEGAALTQPLSEFDDIIATNLRGVWLVSTEAGRSWKAQGQGGNIVNIASIQGERVMPGVAAYSASKAAVVQLTKSLAVEWVRHGIRVNAIAPGYICTEMTQAAWETPQGAALIKRIPMQRLGTPQELDGALLLLATQASSWMTGSVITVDGGHVISSL</sequence>
<dbReference type="PANTHER" id="PTHR42760">
    <property type="entry name" value="SHORT-CHAIN DEHYDROGENASES/REDUCTASES FAMILY MEMBER"/>
    <property type="match status" value="1"/>
</dbReference>
<dbReference type="EMBL" id="CP029693">
    <property type="protein sequence ID" value="AWY39184.1"/>
    <property type="molecule type" value="Genomic_DNA"/>
</dbReference>
<gene>
    <name evidence="2" type="ORF">DKY63_04390</name>
</gene>
<dbReference type="Gene3D" id="3.40.50.720">
    <property type="entry name" value="NAD(P)-binding Rossmann-like Domain"/>
    <property type="match status" value="1"/>
</dbReference>
<dbReference type="GO" id="GO:0030497">
    <property type="term" value="P:fatty acid elongation"/>
    <property type="evidence" value="ECO:0007669"/>
    <property type="project" value="TreeGrafter"/>
</dbReference>
<organism evidence="2 3">
    <name type="scientific">Pseudomonas putida</name>
    <name type="common">Arthrobacter siderocapsulatus</name>
    <dbReference type="NCBI Taxonomy" id="303"/>
    <lineage>
        <taxon>Bacteria</taxon>
        <taxon>Pseudomonadati</taxon>
        <taxon>Pseudomonadota</taxon>
        <taxon>Gammaproteobacteria</taxon>
        <taxon>Pseudomonadales</taxon>
        <taxon>Pseudomonadaceae</taxon>
        <taxon>Pseudomonas</taxon>
    </lineage>
</organism>
<dbReference type="PANTHER" id="PTHR42760:SF135">
    <property type="entry name" value="BLL7886 PROTEIN"/>
    <property type="match status" value="1"/>
</dbReference>
<dbReference type="GO" id="GO:0016616">
    <property type="term" value="F:oxidoreductase activity, acting on the CH-OH group of donors, NAD or NADP as acceptor"/>
    <property type="evidence" value="ECO:0007669"/>
    <property type="project" value="TreeGrafter"/>
</dbReference>
<name>A0A2Z4RGT7_PSEPU</name>
<dbReference type="Pfam" id="PF13561">
    <property type="entry name" value="adh_short_C2"/>
    <property type="match status" value="1"/>
</dbReference>
<dbReference type="AlphaFoldDB" id="A0A2Z4RGT7"/>
<dbReference type="InterPro" id="IPR036291">
    <property type="entry name" value="NAD(P)-bd_dom_sf"/>
</dbReference>
<proteinExistence type="inferred from homology"/>
<evidence type="ECO:0000256" key="1">
    <source>
        <dbReference type="ARBA" id="ARBA00006484"/>
    </source>
</evidence>
<evidence type="ECO:0000313" key="3">
    <source>
        <dbReference type="Proteomes" id="UP000250299"/>
    </source>
</evidence>